<comment type="caution">
    <text evidence="1">The sequence shown here is derived from an EMBL/GenBank/DDBJ whole genome shotgun (WGS) entry which is preliminary data.</text>
</comment>
<dbReference type="Proteomes" id="UP000235611">
    <property type="component" value="Unassembled WGS sequence"/>
</dbReference>
<organism evidence="1 2">
    <name type="scientific">Vibrio breoganii</name>
    <dbReference type="NCBI Taxonomy" id="553239"/>
    <lineage>
        <taxon>Bacteria</taxon>
        <taxon>Pseudomonadati</taxon>
        <taxon>Pseudomonadota</taxon>
        <taxon>Gammaproteobacteria</taxon>
        <taxon>Vibrionales</taxon>
        <taxon>Vibrionaceae</taxon>
        <taxon>Vibrio</taxon>
    </lineage>
</organism>
<accession>A0AAP8MVM5</accession>
<reference evidence="2" key="1">
    <citation type="submission" date="2016-07" db="EMBL/GenBank/DDBJ databases">
        <title>Nontailed viruses are major unrecognized killers of bacteria in the ocean.</title>
        <authorList>
            <person name="Kauffman K."/>
            <person name="Hussain F."/>
            <person name="Yang J."/>
            <person name="Arevalo P."/>
            <person name="Brown J."/>
            <person name="Cutler M."/>
            <person name="Kelly L."/>
            <person name="Polz M.F."/>
        </authorList>
    </citation>
    <scope>NUCLEOTIDE SEQUENCE [LARGE SCALE GENOMIC DNA]</scope>
    <source>
        <strain evidence="2">10N.222.49.A5</strain>
    </source>
</reference>
<gene>
    <name evidence="1" type="ORF">BCS93_14430</name>
</gene>
<dbReference type="AlphaFoldDB" id="A0AAP8MVM5"/>
<name>A0AAP8MVM5_9VIBR</name>
<dbReference type="EMBL" id="MDBO01000100">
    <property type="protein sequence ID" value="PMP08350.1"/>
    <property type="molecule type" value="Genomic_DNA"/>
</dbReference>
<sequence>MRDQSVSLGWLMKSGFKTLDAVNIAFPQLYKTTMNLATILQSSTTHSKEYGTMIKRNVITAT</sequence>
<protein>
    <submittedName>
        <fullName evidence="1">Uncharacterized protein</fullName>
    </submittedName>
</protein>
<evidence type="ECO:0000313" key="1">
    <source>
        <dbReference type="EMBL" id="PMP08350.1"/>
    </source>
</evidence>
<proteinExistence type="predicted"/>
<evidence type="ECO:0000313" key="2">
    <source>
        <dbReference type="Proteomes" id="UP000235611"/>
    </source>
</evidence>